<dbReference type="STRING" id="59894.ENSFALP00000004488"/>
<evidence type="ECO:0000313" key="5">
    <source>
        <dbReference type="Ensembl" id="ENSFALP00000004488.2"/>
    </source>
</evidence>
<evidence type="ECO:0000256" key="1">
    <source>
        <dbReference type="ARBA" id="ARBA00004651"/>
    </source>
</evidence>
<feature type="region of interest" description="Disordered" evidence="4">
    <location>
        <begin position="278"/>
        <end position="298"/>
    </location>
</feature>
<dbReference type="AlphaFoldDB" id="U3JNY4"/>
<reference evidence="5" key="2">
    <citation type="submission" date="2025-08" db="UniProtKB">
        <authorList>
            <consortium name="Ensembl"/>
        </authorList>
    </citation>
    <scope>IDENTIFICATION</scope>
</reference>
<keyword evidence="3" id="KW-1003">Cell membrane</keyword>
<evidence type="ECO:0000313" key="6">
    <source>
        <dbReference type="Proteomes" id="UP000016665"/>
    </source>
</evidence>
<name>U3JNY4_FICAL</name>
<proteinExistence type="inferred from homology"/>
<dbReference type="GO" id="GO:0005886">
    <property type="term" value="C:plasma membrane"/>
    <property type="evidence" value="ECO:0007669"/>
    <property type="project" value="UniProtKB-SubCell"/>
</dbReference>
<dbReference type="GO" id="GO:0006885">
    <property type="term" value="P:regulation of pH"/>
    <property type="evidence" value="ECO:0007669"/>
    <property type="project" value="InterPro"/>
</dbReference>
<reference evidence="5" key="3">
    <citation type="submission" date="2025-09" db="UniProtKB">
        <authorList>
            <consortium name="Ensembl"/>
        </authorList>
    </citation>
    <scope>IDENTIFICATION</scope>
</reference>
<evidence type="ECO:0000256" key="3">
    <source>
        <dbReference type="ARBA" id="ARBA00022475"/>
    </source>
</evidence>
<dbReference type="PRINTS" id="PR01088">
    <property type="entry name" value="NAHEXCHNGR6"/>
</dbReference>
<dbReference type="HOGENOM" id="CLU_005912_7_1_1"/>
<keyword evidence="3" id="KW-0472">Membrane</keyword>
<comment type="subcellular location">
    <subcellularLocation>
        <location evidence="1">Cell membrane</location>
        <topology evidence="1">Multi-pass membrane protein</topology>
    </subcellularLocation>
</comment>
<comment type="similarity">
    <text evidence="2">Belongs to the monovalent cation:proton antiporter 1 (CPA1) transporter (TC 2.A.36) family.</text>
</comment>
<keyword evidence="6" id="KW-1185">Reference proteome</keyword>
<evidence type="ECO:0000256" key="4">
    <source>
        <dbReference type="SAM" id="MobiDB-lite"/>
    </source>
</evidence>
<dbReference type="GeneTree" id="ENSGT00940000153460"/>
<dbReference type="Ensembl" id="ENSFALT00000004512.2">
    <property type="protein sequence ID" value="ENSFALP00000004488.2"/>
    <property type="gene ID" value="ENSFALG00000004309.2"/>
</dbReference>
<dbReference type="GO" id="GO:0015385">
    <property type="term" value="F:sodium:proton antiporter activity"/>
    <property type="evidence" value="ECO:0007669"/>
    <property type="project" value="InterPro"/>
</dbReference>
<evidence type="ECO:0000256" key="2">
    <source>
        <dbReference type="ARBA" id="ARBA00007367"/>
    </source>
</evidence>
<reference evidence="5 6" key="1">
    <citation type="journal article" date="2012" name="Nature">
        <title>The genomic landscape of species divergence in Ficedula flycatchers.</title>
        <authorList>
            <person name="Ellegren H."/>
            <person name="Smeds L."/>
            <person name="Burri R."/>
            <person name="Olason P.I."/>
            <person name="Backstrom N."/>
            <person name="Kawakami T."/>
            <person name="Kunstner A."/>
            <person name="Makinen H."/>
            <person name="Nadachowska-Brzyska K."/>
            <person name="Qvarnstrom A."/>
            <person name="Uebbing S."/>
            <person name="Wolf J.B."/>
        </authorList>
    </citation>
    <scope>NUCLEOTIDE SEQUENCE [LARGE SCALE GENOMIC DNA]</scope>
</reference>
<organism evidence="5 6">
    <name type="scientific">Ficedula albicollis</name>
    <name type="common">Collared flycatcher</name>
    <name type="synonym">Muscicapa albicollis</name>
    <dbReference type="NCBI Taxonomy" id="59894"/>
    <lineage>
        <taxon>Eukaryota</taxon>
        <taxon>Metazoa</taxon>
        <taxon>Chordata</taxon>
        <taxon>Craniata</taxon>
        <taxon>Vertebrata</taxon>
        <taxon>Euteleostomi</taxon>
        <taxon>Archelosauria</taxon>
        <taxon>Archosauria</taxon>
        <taxon>Dinosauria</taxon>
        <taxon>Saurischia</taxon>
        <taxon>Theropoda</taxon>
        <taxon>Coelurosauria</taxon>
        <taxon>Aves</taxon>
        <taxon>Neognathae</taxon>
        <taxon>Neoaves</taxon>
        <taxon>Telluraves</taxon>
        <taxon>Australaves</taxon>
        <taxon>Passeriformes</taxon>
        <taxon>Muscicapidae</taxon>
        <taxon>Ficedula</taxon>
    </lineage>
</organism>
<accession>U3JNY4</accession>
<dbReference type="Proteomes" id="UP000016665">
    <property type="component" value="Chromosome 4A"/>
</dbReference>
<dbReference type="eggNOG" id="KOG1965">
    <property type="taxonomic scope" value="Eukaryota"/>
</dbReference>
<protein>
    <submittedName>
        <fullName evidence="5">Uncharacterized protein</fullName>
    </submittedName>
</protein>
<sequence>MTCSLLSRGASVCFPMTLKFWFAPTCVCGREKRQFPPSVSENAAAVPFKAGLSRIGILGVLNPRAGGQEGMGVFLLAVPLGRSVPLLPCRCCAVSNVTLRGTGGGTSDAAEHLTRTVCPALLGSILLAHHYNFCVSTHWCFFSFCDFLSMPSPSVLPSLTWPRSSFFLNPLCSYLKPLLTHSGPPLTTTLPGCCGPVARCLTSPQAYENQEQLKDDDSDLILNDGDISLTYGDSTVSTDPAAPGGARRFVGNGSEDALDRELAFGDHELVIRGTRLVLPMDDSEPPSNVLDSARHGPA</sequence>
<dbReference type="InterPro" id="IPR002090">
    <property type="entry name" value="NHE-6/7/9"/>
</dbReference>